<dbReference type="EMBL" id="JAQQWP010000002">
    <property type="protein sequence ID" value="KAK8130562.1"/>
    <property type="molecule type" value="Genomic_DNA"/>
</dbReference>
<dbReference type="SUPFAM" id="SSF53335">
    <property type="entry name" value="S-adenosyl-L-methionine-dependent methyltransferases"/>
    <property type="match status" value="1"/>
</dbReference>
<dbReference type="AlphaFoldDB" id="A0AAW0R9K0"/>
<dbReference type="GO" id="GO:0032259">
    <property type="term" value="P:methylation"/>
    <property type="evidence" value="ECO:0007669"/>
    <property type="project" value="UniProtKB-KW"/>
</dbReference>
<protein>
    <submittedName>
        <fullName evidence="5">S-adenosyl-L-methionine-dependent methyltransferase</fullName>
    </submittedName>
</protein>
<accession>A0AAW0R9K0</accession>
<dbReference type="SUPFAM" id="SSF46785">
    <property type="entry name" value="Winged helix' DNA-binding domain"/>
    <property type="match status" value="1"/>
</dbReference>
<dbReference type="InterPro" id="IPR016461">
    <property type="entry name" value="COMT-like"/>
</dbReference>
<keyword evidence="2" id="KW-0808">Transferase</keyword>
<dbReference type="Gene3D" id="1.10.10.10">
    <property type="entry name" value="Winged helix-like DNA-binding domain superfamily/Winged helix DNA-binding domain"/>
    <property type="match status" value="1"/>
</dbReference>
<dbReference type="InterPro" id="IPR036388">
    <property type="entry name" value="WH-like_DNA-bd_sf"/>
</dbReference>
<dbReference type="PANTHER" id="PTHR43712">
    <property type="entry name" value="PUTATIVE (AFU_ORTHOLOGUE AFUA_4G14580)-RELATED"/>
    <property type="match status" value="1"/>
</dbReference>
<dbReference type="Pfam" id="PF00891">
    <property type="entry name" value="Methyltransf_2"/>
    <property type="match status" value="1"/>
</dbReference>
<evidence type="ECO:0000256" key="1">
    <source>
        <dbReference type="ARBA" id="ARBA00022603"/>
    </source>
</evidence>
<name>A0AAW0R9K0_9PEZI</name>
<evidence type="ECO:0000313" key="6">
    <source>
        <dbReference type="Proteomes" id="UP001392437"/>
    </source>
</evidence>
<gene>
    <name evidence="5" type="ORF">PG999_002942</name>
</gene>
<reference evidence="5 6" key="1">
    <citation type="submission" date="2023-01" db="EMBL/GenBank/DDBJ databases">
        <title>Analysis of 21 Apiospora genomes using comparative genomics revels a genus with tremendous synthesis potential of carbohydrate active enzymes and secondary metabolites.</title>
        <authorList>
            <person name="Sorensen T."/>
        </authorList>
    </citation>
    <scope>NUCLEOTIDE SEQUENCE [LARGE SCALE GENOMIC DNA]</scope>
    <source>
        <strain evidence="5 6">CBS 117206</strain>
    </source>
</reference>
<keyword evidence="3" id="KW-0949">S-adenosyl-L-methionine</keyword>
<dbReference type="PROSITE" id="PS51683">
    <property type="entry name" value="SAM_OMT_II"/>
    <property type="match status" value="1"/>
</dbReference>
<dbReference type="InterPro" id="IPR036390">
    <property type="entry name" value="WH_DNA-bd_sf"/>
</dbReference>
<keyword evidence="1 5" id="KW-0489">Methyltransferase</keyword>
<keyword evidence="6" id="KW-1185">Reference proteome</keyword>
<dbReference type="Proteomes" id="UP001392437">
    <property type="component" value="Unassembled WGS sequence"/>
</dbReference>
<evidence type="ECO:0000313" key="5">
    <source>
        <dbReference type="EMBL" id="KAK8130562.1"/>
    </source>
</evidence>
<dbReference type="InterPro" id="IPR029063">
    <property type="entry name" value="SAM-dependent_MTases_sf"/>
</dbReference>
<dbReference type="PANTHER" id="PTHR43712:SF12">
    <property type="entry name" value="STERIGMATOCYSTIN 8-O-METHYLTRANSFERASE"/>
    <property type="match status" value="1"/>
</dbReference>
<organism evidence="5 6">
    <name type="scientific">Apiospora kogelbergensis</name>
    <dbReference type="NCBI Taxonomy" id="1337665"/>
    <lineage>
        <taxon>Eukaryota</taxon>
        <taxon>Fungi</taxon>
        <taxon>Dikarya</taxon>
        <taxon>Ascomycota</taxon>
        <taxon>Pezizomycotina</taxon>
        <taxon>Sordariomycetes</taxon>
        <taxon>Xylariomycetidae</taxon>
        <taxon>Amphisphaeriales</taxon>
        <taxon>Apiosporaceae</taxon>
        <taxon>Apiospora</taxon>
    </lineage>
</organism>
<dbReference type="GO" id="GO:0008171">
    <property type="term" value="F:O-methyltransferase activity"/>
    <property type="evidence" value="ECO:0007669"/>
    <property type="project" value="InterPro"/>
</dbReference>
<feature type="domain" description="O-methyltransferase C-terminal" evidence="4">
    <location>
        <begin position="199"/>
        <end position="396"/>
    </location>
</feature>
<evidence type="ECO:0000256" key="3">
    <source>
        <dbReference type="ARBA" id="ARBA00022691"/>
    </source>
</evidence>
<sequence>MSKSRSILELSSIIQQKVSIVDQTLKDNQLPPLSFDTGAPLSSQIPVSIEDTKYDLLEALGELQALLHGPLYHVMHMSSIVPNNAAVFGVLSKFDIPQNLGADECVSYAELGKRCGLLESDTRRLVRGAVALRFFDEPETDKVRHNAASLALATPGAAAWVKSTLRNSTPSALKLADALAQYPGSEDPRETGFALANGGRDFFTVLQEEPERAADFAQAMSMQSLGPERNVSYCVEALAAWDRVAECPRVIVDVGGSHGTLAEALVRRYPRVEHAIVQDLPKTVKDAKVPEDLLKGNRFRFMAHDFFTEQPAKDADVYLFRQVLHDWSDSKCVEILKSQIPALKPGARIILIETCAPPPGAHTHSRDIDHRIMDIAMKHHANGKERTSDDFRALFAAVDEKFEMVSIRRPPGSAMSVIEFTWRG</sequence>
<evidence type="ECO:0000259" key="4">
    <source>
        <dbReference type="Pfam" id="PF00891"/>
    </source>
</evidence>
<dbReference type="InterPro" id="IPR001077">
    <property type="entry name" value="COMT_C"/>
</dbReference>
<dbReference type="Gene3D" id="3.40.50.150">
    <property type="entry name" value="Vaccinia Virus protein VP39"/>
    <property type="match status" value="1"/>
</dbReference>
<comment type="caution">
    <text evidence="5">The sequence shown here is derived from an EMBL/GenBank/DDBJ whole genome shotgun (WGS) entry which is preliminary data.</text>
</comment>
<evidence type="ECO:0000256" key="2">
    <source>
        <dbReference type="ARBA" id="ARBA00022679"/>
    </source>
</evidence>
<proteinExistence type="predicted"/>